<dbReference type="InterPro" id="IPR012580">
    <property type="entry name" value="NUC153"/>
</dbReference>
<evidence type="ECO:0000256" key="4">
    <source>
        <dbReference type="ARBA" id="ARBA00023242"/>
    </source>
</evidence>
<dbReference type="InterPro" id="IPR039754">
    <property type="entry name" value="Esf1"/>
</dbReference>
<keyword evidence="9" id="KW-1185">Reference proteome</keyword>
<feature type="region of interest" description="Disordered" evidence="5">
    <location>
        <begin position="692"/>
        <end position="731"/>
    </location>
</feature>
<feature type="compositionally biased region" description="Acidic residues" evidence="5">
    <location>
        <begin position="537"/>
        <end position="554"/>
    </location>
</feature>
<feature type="compositionally biased region" description="Acidic residues" evidence="5">
    <location>
        <begin position="157"/>
        <end position="174"/>
    </location>
</feature>
<comment type="caution">
    <text evidence="8">The sequence shown here is derived from an EMBL/GenBank/DDBJ whole genome shotgun (WGS) entry which is preliminary data.</text>
</comment>
<dbReference type="Proteomes" id="UP001244207">
    <property type="component" value="Unassembled WGS sequence"/>
</dbReference>
<dbReference type="Pfam" id="PF25121">
    <property type="entry name" value="RRM_ESF1"/>
    <property type="match status" value="1"/>
</dbReference>
<dbReference type="AlphaFoldDB" id="A0AAD8UQL7"/>
<comment type="similarity">
    <text evidence="2">Belongs to the ESF1 family.</text>
</comment>
<keyword evidence="3" id="KW-0175">Coiled coil</keyword>
<evidence type="ECO:0000256" key="3">
    <source>
        <dbReference type="ARBA" id="ARBA00023054"/>
    </source>
</evidence>
<feature type="region of interest" description="Disordered" evidence="5">
    <location>
        <begin position="110"/>
        <end position="194"/>
    </location>
</feature>
<reference evidence="8" key="1">
    <citation type="submission" date="2021-12" db="EMBL/GenBank/DDBJ databases">
        <title>Comparative genomics, transcriptomics and evolutionary studies reveal genomic signatures of adaptation to plant cell wall in hemibiotrophic fungi.</title>
        <authorList>
            <consortium name="DOE Joint Genome Institute"/>
            <person name="Baroncelli R."/>
            <person name="Diaz J.F."/>
            <person name="Benocci T."/>
            <person name="Peng M."/>
            <person name="Battaglia E."/>
            <person name="Haridas S."/>
            <person name="Andreopoulos W."/>
            <person name="Labutti K."/>
            <person name="Pangilinan J."/>
            <person name="Floch G.L."/>
            <person name="Makela M.R."/>
            <person name="Henrissat B."/>
            <person name="Grigoriev I.V."/>
            <person name="Crouch J.A."/>
            <person name="De Vries R.P."/>
            <person name="Sukno S.A."/>
            <person name="Thon M.R."/>
        </authorList>
    </citation>
    <scope>NUCLEOTIDE SEQUENCE</scope>
    <source>
        <strain evidence="8">CBS 112980</strain>
    </source>
</reference>
<feature type="compositionally biased region" description="Basic and acidic residues" evidence="5">
    <location>
        <begin position="134"/>
        <end position="148"/>
    </location>
</feature>
<dbReference type="GO" id="GO:0005730">
    <property type="term" value="C:nucleolus"/>
    <property type="evidence" value="ECO:0007669"/>
    <property type="project" value="UniProtKB-SubCell"/>
</dbReference>
<feature type="region of interest" description="Disordered" evidence="5">
    <location>
        <begin position="416"/>
        <end position="595"/>
    </location>
</feature>
<feature type="domain" description="ESF1 RRM" evidence="7">
    <location>
        <begin position="198"/>
        <end position="357"/>
    </location>
</feature>
<dbReference type="PANTHER" id="PTHR12202">
    <property type="entry name" value="ESF1 HOMOLOG"/>
    <property type="match status" value="1"/>
</dbReference>
<dbReference type="InterPro" id="IPR056750">
    <property type="entry name" value="RRM_ESF1"/>
</dbReference>
<evidence type="ECO:0000256" key="1">
    <source>
        <dbReference type="ARBA" id="ARBA00004604"/>
    </source>
</evidence>
<organism evidence="8 9">
    <name type="scientific">Glomerella acutata</name>
    <name type="common">Colletotrichum acutatum</name>
    <dbReference type="NCBI Taxonomy" id="27357"/>
    <lineage>
        <taxon>Eukaryota</taxon>
        <taxon>Fungi</taxon>
        <taxon>Dikarya</taxon>
        <taxon>Ascomycota</taxon>
        <taxon>Pezizomycotina</taxon>
        <taxon>Sordariomycetes</taxon>
        <taxon>Hypocreomycetidae</taxon>
        <taxon>Glomerellales</taxon>
        <taxon>Glomerellaceae</taxon>
        <taxon>Colletotrichum</taxon>
        <taxon>Colletotrichum acutatum species complex</taxon>
    </lineage>
</organism>
<accession>A0AAD8UQL7</accession>
<dbReference type="GO" id="GO:0003723">
    <property type="term" value="F:RNA binding"/>
    <property type="evidence" value="ECO:0007669"/>
    <property type="project" value="TreeGrafter"/>
</dbReference>
<dbReference type="GO" id="GO:0006364">
    <property type="term" value="P:rRNA processing"/>
    <property type="evidence" value="ECO:0007669"/>
    <property type="project" value="InterPro"/>
</dbReference>
<gene>
    <name evidence="8" type="ORF">BDZ83DRAFT_669512</name>
</gene>
<evidence type="ECO:0000259" key="7">
    <source>
        <dbReference type="Pfam" id="PF25121"/>
    </source>
</evidence>
<evidence type="ECO:0000256" key="5">
    <source>
        <dbReference type="SAM" id="MobiDB-lite"/>
    </source>
</evidence>
<feature type="region of interest" description="Disordered" evidence="5">
    <location>
        <begin position="245"/>
        <end position="277"/>
    </location>
</feature>
<name>A0AAD8UQL7_GLOAC</name>
<feature type="compositionally biased region" description="Basic and acidic residues" evidence="5">
    <location>
        <begin position="563"/>
        <end position="595"/>
    </location>
</feature>
<protein>
    <recommendedName>
        <fullName evidence="10">NUC153 domain-containing protein</fullName>
    </recommendedName>
</protein>
<feature type="compositionally biased region" description="Basic and acidic residues" evidence="5">
    <location>
        <begin position="443"/>
        <end position="460"/>
    </location>
</feature>
<feature type="compositionally biased region" description="Acidic residues" evidence="5">
    <location>
        <begin position="419"/>
        <end position="442"/>
    </location>
</feature>
<dbReference type="GeneID" id="85395014"/>
<dbReference type="RefSeq" id="XP_060366003.1">
    <property type="nucleotide sequence ID" value="XM_060511115.1"/>
</dbReference>
<dbReference type="Pfam" id="PF08159">
    <property type="entry name" value="NUC153"/>
    <property type="match status" value="1"/>
</dbReference>
<feature type="compositionally biased region" description="Basic and acidic residues" evidence="5">
    <location>
        <begin position="491"/>
        <end position="530"/>
    </location>
</feature>
<evidence type="ECO:0008006" key="10">
    <source>
        <dbReference type="Google" id="ProtNLM"/>
    </source>
</evidence>
<evidence type="ECO:0000313" key="8">
    <source>
        <dbReference type="EMBL" id="KAK1725948.1"/>
    </source>
</evidence>
<evidence type="ECO:0000259" key="6">
    <source>
        <dbReference type="Pfam" id="PF08159"/>
    </source>
</evidence>
<feature type="compositionally biased region" description="Basic and acidic residues" evidence="5">
    <location>
        <begin position="245"/>
        <end position="263"/>
    </location>
</feature>
<comment type="subcellular location">
    <subcellularLocation>
        <location evidence="1">Nucleus</location>
        <location evidence="1">Nucleolus</location>
    </subcellularLocation>
</comment>
<feature type="domain" description="NUC153" evidence="6">
    <location>
        <begin position="660"/>
        <end position="688"/>
    </location>
</feature>
<feature type="compositionally biased region" description="Acidic residues" evidence="5">
    <location>
        <begin position="113"/>
        <end position="133"/>
    </location>
</feature>
<dbReference type="EMBL" id="JAHMHS010000037">
    <property type="protein sequence ID" value="KAK1725948.1"/>
    <property type="molecule type" value="Genomic_DNA"/>
</dbReference>
<proteinExistence type="inferred from homology"/>
<evidence type="ECO:0000313" key="9">
    <source>
        <dbReference type="Proteomes" id="UP001244207"/>
    </source>
</evidence>
<dbReference type="PANTHER" id="PTHR12202:SF0">
    <property type="entry name" value="ESF1 HOMOLOG"/>
    <property type="match status" value="1"/>
</dbReference>
<keyword evidence="4" id="KW-0539">Nucleus</keyword>
<evidence type="ECO:0000256" key="2">
    <source>
        <dbReference type="ARBA" id="ARBA00009087"/>
    </source>
</evidence>
<sequence>MYAPLNFHRPHAPMAFLKALATANLSRFHQQFNTAAMSSKSGKNGKVADSRFSNFETDPRFRLPSKKHTKTKIDKRFAHALKDESFTSGPKVDRYGRKVKSDNKKKALKNLYEAEDDDEDSDEGEGIEVENDDVVQRELAKADAKYDPARGGGFSESESESESEDDEPDEEETAVADPKASVSRLRDEEAQVEEGEVTNRIAIVNLDWDNIKSADLFALFHSFLPSTGGRIEKVAVYPSEFGKERMQREELEGPPKDIFKKDDSEEESEDSEEEDEAIKKELLEEGDADDFDHDALRKYQLDRLRYFYAVMTVSDKATAQKLYEATDGTEYASSSNFLDLRFVPDDTTFDDEPRDECDKLPEGYKPVEFTTDALQHSKVKLTWDVNPDDAARKASINRAFTGSRSQIEENDLKAYLASDSEDSGEEFAGFDDEEEAEDEEEAAEKPKLSKKELARQKMREALGLGAEEEKKSSKNAPVGEMEITFTPALTESKKNKKPEEEETTIEKYQRKERERKEAKRIAARARREGKTGAPVAEEAEEVEAADDSAEDLGFDDPFFTTDEPVKTKTSVRKEERLAKRAAREAEEKEKSEHKKQLELLMADDNADAAEHLDHFDMNEIMKAEKAKKKKGKAAKRLAKKAAADGEKLGLQEDFKMDVGDDRFKAVFDSHEYAIDPSNPKFKGTEAMQKLLEEGRKKRKAGGDVEDVPVEREGKKAKKAKKVGGGDDEEELSRLVASVKKKAASKAGKR</sequence>
<feature type="compositionally biased region" description="Acidic residues" evidence="5">
    <location>
        <begin position="264"/>
        <end position="276"/>
    </location>
</feature>